<dbReference type="AlphaFoldDB" id="A0A3S5CQY6"/>
<reference evidence="1" key="1">
    <citation type="submission" date="2018-11" db="EMBL/GenBank/DDBJ databases">
        <authorList>
            <consortium name="Pathogen Informatics"/>
        </authorList>
    </citation>
    <scope>NUCLEOTIDE SEQUENCE</scope>
</reference>
<organism evidence="1 2">
    <name type="scientific">Protopolystoma xenopodis</name>
    <dbReference type="NCBI Taxonomy" id="117903"/>
    <lineage>
        <taxon>Eukaryota</taxon>
        <taxon>Metazoa</taxon>
        <taxon>Spiralia</taxon>
        <taxon>Lophotrochozoa</taxon>
        <taxon>Platyhelminthes</taxon>
        <taxon>Monogenea</taxon>
        <taxon>Polyopisthocotylea</taxon>
        <taxon>Polystomatidea</taxon>
        <taxon>Polystomatidae</taxon>
        <taxon>Protopolystoma</taxon>
    </lineage>
</organism>
<evidence type="ECO:0000313" key="2">
    <source>
        <dbReference type="Proteomes" id="UP000784294"/>
    </source>
</evidence>
<dbReference type="Proteomes" id="UP000784294">
    <property type="component" value="Unassembled WGS sequence"/>
</dbReference>
<gene>
    <name evidence="1" type="ORF">PXEA_LOCUS34386</name>
</gene>
<keyword evidence="2" id="KW-1185">Reference proteome</keyword>
<accession>A0A3S5CQY6</accession>
<name>A0A3S5CQY6_9PLAT</name>
<dbReference type="EMBL" id="CAAALY010267156">
    <property type="protein sequence ID" value="VEL40946.1"/>
    <property type="molecule type" value="Genomic_DNA"/>
</dbReference>
<protein>
    <submittedName>
        <fullName evidence="1">Uncharacterized protein</fullName>
    </submittedName>
</protein>
<sequence>MEACSDDVCHGGTDEDLAGRCADDFFAQFNSPSYATILLRFPPVEPRSPNMRARVEGTSHCSNCHSLNRLMGKAWDATYL</sequence>
<evidence type="ECO:0000313" key="1">
    <source>
        <dbReference type="EMBL" id="VEL40946.1"/>
    </source>
</evidence>
<comment type="caution">
    <text evidence="1">The sequence shown here is derived from an EMBL/GenBank/DDBJ whole genome shotgun (WGS) entry which is preliminary data.</text>
</comment>
<proteinExistence type="predicted"/>